<feature type="compositionally biased region" description="Basic residues" evidence="4">
    <location>
        <begin position="7"/>
        <end position="18"/>
    </location>
</feature>
<feature type="region of interest" description="Disordered" evidence="4">
    <location>
        <begin position="1"/>
        <end position="26"/>
    </location>
</feature>
<feature type="region of interest" description="Disordered" evidence="4">
    <location>
        <begin position="1033"/>
        <end position="1094"/>
    </location>
</feature>
<dbReference type="GO" id="GO:0005634">
    <property type="term" value="C:nucleus"/>
    <property type="evidence" value="ECO:0007669"/>
    <property type="project" value="UniProtKB-SubCell"/>
</dbReference>
<dbReference type="Pfam" id="PF08161">
    <property type="entry name" value="RRP12_HEAT"/>
    <property type="match status" value="1"/>
</dbReference>
<organism evidence="7 8">
    <name type="scientific">Paralvinella palmiformis</name>
    <dbReference type="NCBI Taxonomy" id="53620"/>
    <lineage>
        <taxon>Eukaryota</taxon>
        <taxon>Metazoa</taxon>
        <taxon>Spiralia</taxon>
        <taxon>Lophotrochozoa</taxon>
        <taxon>Annelida</taxon>
        <taxon>Polychaeta</taxon>
        <taxon>Sedentaria</taxon>
        <taxon>Canalipalpata</taxon>
        <taxon>Terebellida</taxon>
        <taxon>Terebelliformia</taxon>
        <taxon>Alvinellidae</taxon>
        <taxon>Paralvinella</taxon>
    </lineage>
</organism>
<dbReference type="Pfam" id="PF25772">
    <property type="entry name" value="HEAT_RRP12_N"/>
    <property type="match status" value="1"/>
</dbReference>
<keyword evidence="8" id="KW-1185">Reference proteome</keyword>
<feature type="domain" description="RRP12 N-terminal HEAT" evidence="6">
    <location>
        <begin position="100"/>
        <end position="347"/>
    </location>
</feature>
<evidence type="ECO:0000313" key="7">
    <source>
        <dbReference type="EMBL" id="KAK2163707.1"/>
    </source>
</evidence>
<evidence type="ECO:0000256" key="3">
    <source>
        <dbReference type="ARBA" id="ARBA00023242"/>
    </source>
</evidence>
<keyword evidence="3" id="KW-0539">Nucleus</keyword>
<dbReference type="PANTHER" id="PTHR48287">
    <property type="entry name" value="ARM REPEAT SUPERFAMILY PROTEIN"/>
    <property type="match status" value="1"/>
</dbReference>
<dbReference type="InterPro" id="IPR012978">
    <property type="entry name" value="HEAT_RRP12"/>
</dbReference>
<evidence type="ECO:0000313" key="8">
    <source>
        <dbReference type="Proteomes" id="UP001208570"/>
    </source>
</evidence>
<feature type="compositionally biased region" description="Acidic residues" evidence="4">
    <location>
        <begin position="1043"/>
        <end position="1054"/>
    </location>
</feature>
<protein>
    <recommendedName>
        <fullName evidence="9">RRP12-like protein</fullName>
    </recommendedName>
</protein>
<feature type="compositionally biased region" description="Acidic residues" evidence="4">
    <location>
        <begin position="1064"/>
        <end position="1077"/>
    </location>
</feature>
<evidence type="ECO:0000259" key="6">
    <source>
        <dbReference type="Pfam" id="PF25772"/>
    </source>
</evidence>
<dbReference type="Proteomes" id="UP001208570">
    <property type="component" value="Unassembled WGS sequence"/>
</dbReference>
<feature type="region of interest" description="Disordered" evidence="4">
    <location>
        <begin position="1123"/>
        <end position="1241"/>
    </location>
</feature>
<dbReference type="SUPFAM" id="SSF48371">
    <property type="entry name" value="ARM repeat"/>
    <property type="match status" value="1"/>
</dbReference>
<sequence>MRAPAKTPKHGRRWKKGHSCVSNPGVKKHRSAAKNRFFSVVSGPSSLTVDALAKHDARQEDKDGDAILQDVSETQSASGRTFSTWASNWTECTNVTFNKVHRYVTTSSVMHKSILAVLAAITEVIKTEDGKETDTEYFAALMTALDNPANDAETVAAITYLLAMCMKRVPAGVLKAKFSDASKLFMNLLAAHINTQLPTLLRSVLRCLAHLLRVQDQAAWSNASTVHVYNAILSFVTHSKPKVRKAGQQAVVSILRGSKFMLEPSAPSHHPAAVVTVKYCVKEIETTGGSSEATTTLHVLGLLQEILDIVPKSSLKSACETILKVMTLANVLVTSVSMKCLHKMFASRPKPTSLPADLNAQIISALYDFVPGENDTQLMSAWLSVMKEAHANLQSNLNDDLFVNRVPRYFAVAMNCLKNNNLDIGRVATQAMISLVRDKMGGLHERFSVMVNDTATPIHKIIRVIENGLSYQYHATWGMVLELLAVVMEVLGKSCHPILMKCLRSLADLRDSHRFPYKSLLDKAVGMAVQSMGPKLVLDAIPLQITGDLDNYDFPHSWLLPLLREYIKETELSFFTKFFLPLAAKLQMRSLEFASDGQVVQAKTYDTLQLQIWSLLPGFCNKPTDLTESFKSIAKVLGVGLREREDIRMDILASIRKLILQNLENEACRKEMARFAKNFLPIFFNLYTSDPEKERDPVRMAMLETIRIYVKITDQELVGSYVDMCLEKSSEENVSAFRRYALLDLLISLVQQTDLKRLKKIYVVALLQLNTNDRTVQKKSYRILEQLCSGESHDCKLFVTSHVSELAENLTTSLSGASPSAKAPRLRCLIHIFRQLDDEEMEFLQNVVPEAVLCTKEVAEKARQAAYLLLIEIGKALFRWNPNLPKAAVVQVYFELVLAGLAGQPHVIACTLLTLTRITYEFKDYVNDELLGILVDSACLLLSCNAREIVRSALTFLKLLLTQFDEVTIGQYLEKMVSSLVLMKETNRHQVRFKAKEIFSRLVRKFGYEVILSQLPASHHKLLSHIKKVQERAKRKQQRKIEDDDDDDAEDDDVPVPKNKPESFEEFLPDTDSDLDDEQPKKKRSGRKVKDIKGRAQQGAAWLQEGSEDVMDFLDPSVSHKVLSVKPNPKEQKKNNKDTPFKLASDGRMIIQESDDECDAKGKSAPPVDDLDELLDAFEGHSKKSRKRKLSIDDPDEDELTNRKYQAGGSGIHRPVKKPVPGAEYRAKKAHGDIKKKGQPDPYAYIPLELSALNKRKKAKVKGQFKSLVRGAKKGALKGQKLRAKQKQKR</sequence>
<dbReference type="Gene3D" id="1.25.10.10">
    <property type="entry name" value="Leucine-rich Repeat Variant"/>
    <property type="match status" value="1"/>
</dbReference>
<feature type="compositionally biased region" description="Basic and acidic residues" evidence="4">
    <location>
        <begin position="1128"/>
        <end position="1140"/>
    </location>
</feature>
<evidence type="ECO:0000256" key="1">
    <source>
        <dbReference type="ARBA" id="ARBA00004123"/>
    </source>
</evidence>
<evidence type="ECO:0000256" key="2">
    <source>
        <dbReference type="ARBA" id="ARBA00007690"/>
    </source>
</evidence>
<dbReference type="InterPro" id="IPR052087">
    <property type="entry name" value="RRP12"/>
</dbReference>
<dbReference type="InterPro" id="IPR016024">
    <property type="entry name" value="ARM-type_fold"/>
</dbReference>
<accession>A0AAD9K2J5</accession>
<comment type="similarity">
    <text evidence="2">Belongs to the RRP12 family.</text>
</comment>
<feature type="domain" description="RRP12 HEAT" evidence="5">
    <location>
        <begin position="423"/>
        <end position="689"/>
    </location>
</feature>
<name>A0AAD9K2J5_9ANNE</name>
<dbReference type="PANTHER" id="PTHR48287:SF1">
    <property type="entry name" value="ARM REPEAT SUPERFAMILY PROTEIN"/>
    <property type="match status" value="1"/>
</dbReference>
<evidence type="ECO:0000259" key="5">
    <source>
        <dbReference type="Pfam" id="PF08161"/>
    </source>
</evidence>
<proteinExistence type="inferred from homology"/>
<dbReference type="InterPro" id="IPR057860">
    <property type="entry name" value="HEAT_RRP12_N"/>
</dbReference>
<evidence type="ECO:0008006" key="9">
    <source>
        <dbReference type="Google" id="ProtNLM"/>
    </source>
</evidence>
<reference evidence="7" key="1">
    <citation type="journal article" date="2023" name="Mol. Biol. Evol.">
        <title>Third-Generation Sequencing Reveals the Adaptive Role of the Epigenome in Three Deep-Sea Polychaetes.</title>
        <authorList>
            <person name="Perez M."/>
            <person name="Aroh O."/>
            <person name="Sun Y."/>
            <person name="Lan Y."/>
            <person name="Juniper S.K."/>
            <person name="Young C.R."/>
            <person name="Angers B."/>
            <person name="Qian P.Y."/>
        </authorList>
    </citation>
    <scope>NUCLEOTIDE SEQUENCE</scope>
    <source>
        <strain evidence="7">P08H-3</strain>
    </source>
</reference>
<gene>
    <name evidence="7" type="ORF">LSH36_75g12086</name>
</gene>
<dbReference type="InterPro" id="IPR011989">
    <property type="entry name" value="ARM-like"/>
</dbReference>
<comment type="subcellular location">
    <subcellularLocation>
        <location evidence="1">Nucleus</location>
    </subcellularLocation>
</comment>
<feature type="compositionally biased region" description="Basic and acidic residues" evidence="4">
    <location>
        <begin position="1225"/>
        <end position="1239"/>
    </location>
</feature>
<comment type="caution">
    <text evidence="7">The sequence shown here is derived from an EMBL/GenBank/DDBJ whole genome shotgun (WGS) entry which is preliminary data.</text>
</comment>
<evidence type="ECO:0000256" key="4">
    <source>
        <dbReference type="SAM" id="MobiDB-lite"/>
    </source>
</evidence>
<dbReference type="EMBL" id="JAODUP010000075">
    <property type="protein sequence ID" value="KAK2163707.1"/>
    <property type="molecule type" value="Genomic_DNA"/>
</dbReference>